<evidence type="ECO:0000313" key="2">
    <source>
        <dbReference type="Proteomes" id="UP000054408"/>
    </source>
</evidence>
<dbReference type="GeneID" id="25566676"/>
<dbReference type="RefSeq" id="XP_013755640.1">
    <property type="nucleotide sequence ID" value="XM_013900186.1"/>
</dbReference>
<keyword evidence="2" id="KW-1185">Reference proteome</keyword>
<organism evidence="1 2">
    <name type="scientific">Thecamonas trahens ATCC 50062</name>
    <dbReference type="NCBI Taxonomy" id="461836"/>
    <lineage>
        <taxon>Eukaryota</taxon>
        <taxon>Apusozoa</taxon>
        <taxon>Apusomonadida</taxon>
        <taxon>Apusomonadidae</taxon>
        <taxon>Thecamonas</taxon>
    </lineage>
</organism>
<reference evidence="1 2" key="1">
    <citation type="submission" date="2010-05" db="EMBL/GenBank/DDBJ databases">
        <title>The Genome Sequence of Thecamonas trahens ATCC 50062.</title>
        <authorList>
            <consortium name="The Broad Institute Genome Sequencing Platform"/>
            <person name="Russ C."/>
            <person name="Cuomo C."/>
            <person name="Shea T."/>
            <person name="Young S.K."/>
            <person name="Zeng Q."/>
            <person name="Koehrsen M."/>
            <person name="Haas B."/>
            <person name="Borodovsky M."/>
            <person name="Guigo R."/>
            <person name="Alvarado L."/>
            <person name="Berlin A."/>
            <person name="Bochicchio J."/>
            <person name="Borenstein D."/>
            <person name="Chapman S."/>
            <person name="Chen Z."/>
            <person name="Freedman E."/>
            <person name="Gellesch M."/>
            <person name="Goldberg J."/>
            <person name="Griggs A."/>
            <person name="Gujja S."/>
            <person name="Heilman E."/>
            <person name="Heiman D."/>
            <person name="Hepburn T."/>
            <person name="Howarth C."/>
            <person name="Jen D."/>
            <person name="Larson L."/>
            <person name="Mehta T."/>
            <person name="Park D."/>
            <person name="Pearson M."/>
            <person name="Roberts A."/>
            <person name="Saif S."/>
            <person name="Shenoy N."/>
            <person name="Sisk P."/>
            <person name="Stolte C."/>
            <person name="Sykes S."/>
            <person name="Thomson T."/>
            <person name="Walk T."/>
            <person name="White J."/>
            <person name="Yandava C."/>
            <person name="Burger G."/>
            <person name="Gray M.W."/>
            <person name="Holland P.W.H."/>
            <person name="King N."/>
            <person name="Lang F.B.F."/>
            <person name="Roger A.J."/>
            <person name="Ruiz-Trillo I."/>
            <person name="Lander E."/>
            <person name="Nusbaum C."/>
        </authorList>
    </citation>
    <scope>NUCLEOTIDE SEQUENCE [LARGE SCALE GENOMIC DNA]</scope>
    <source>
        <strain evidence="1 2">ATCC 50062</strain>
    </source>
</reference>
<sequence length="101" mass="10782">MLPDYVGAAPLYIICLACAPQWDMTVRLVLRSLVGLTRSALGMMTLGPLCMAIAPLLVRSTLKVLPASSRWPNEVLPPRAGDLRFLAVVFSLLSAPACSTA</sequence>
<dbReference type="Proteomes" id="UP000054408">
    <property type="component" value="Unassembled WGS sequence"/>
</dbReference>
<accession>A0A0L0DHH8</accession>
<gene>
    <name evidence="1" type="ORF">AMSG_07842</name>
</gene>
<name>A0A0L0DHH8_THETB</name>
<evidence type="ECO:0000313" key="1">
    <source>
        <dbReference type="EMBL" id="KNC51767.1"/>
    </source>
</evidence>
<protein>
    <submittedName>
        <fullName evidence="1">Uncharacterized protein</fullName>
    </submittedName>
</protein>
<dbReference type="AlphaFoldDB" id="A0A0L0DHH8"/>
<dbReference type="EMBL" id="GL349470">
    <property type="protein sequence ID" value="KNC51767.1"/>
    <property type="molecule type" value="Genomic_DNA"/>
</dbReference>
<proteinExistence type="predicted"/>